<dbReference type="AlphaFoldDB" id="A0AAI9EBP1"/>
<gene>
    <name evidence="2" type="ORF">LECACI_7A007294</name>
</gene>
<dbReference type="CDD" id="cd20557">
    <property type="entry name" value="CYCLIN_ScPCL1-like"/>
    <property type="match status" value="1"/>
</dbReference>
<evidence type="ECO:0000313" key="2">
    <source>
        <dbReference type="EMBL" id="CAK4032136.1"/>
    </source>
</evidence>
<dbReference type="Proteomes" id="UP001296104">
    <property type="component" value="Unassembled WGS sequence"/>
</dbReference>
<organism evidence="2 3">
    <name type="scientific">Lecanosticta acicola</name>
    <dbReference type="NCBI Taxonomy" id="111012"/>
    <lineage>
        <taxon>Eukaryota</taxon>
        <taxon>Fungi</taxon>
        <taxon>Dikarya</taxon>
        <taxon>Ascomycota</taxon>
        <taxon>Pezizomycotina</taxon>
        <taxon>Dothideomycetes</taxon>
        <taxon>Dothideomycetidae</taxon>
        <taxon>Mycosphaerellales</taxon>
        <taxon>Mycosphaerellaceae</taxon>
        <taxon>Lecanosticta</taxon>
    </lineage>
</organism>
<protein>
    <recommendedName>
        <fullName evidence="4">Cyclin N-terminal domain-containing protein</fullName>
    </recommendedName>
</protein>
<evidence type="ECO:0008006" key="4">
    <source>
        <dbReference type="Google" id="ProtNLM"/>
    </source>
</evidence>
<evidence type="ECO:0000256" key="1">
    <source>
        <dbReference type="SAM" id="MobiDB-lite"/>
    </source>
</evidence>
<dbReference type="EMBL" id="CAVMBE010000058">
    <property type="protein sequence ID" value="CAK4032136.1"/>
    <property type="molecule type" value="Genomic_DNA"/>
</dbReference>
<accession>A0AAI9EBP1</accession>
<keyword evidence="3" id="KW-1185">Reference proteome</keyword>
<feature type="region of interest" description="Disordered" evidence="1">
    <location>
        <begin position="206"/>
        <end position="229"/>
    </location>
</feature>
<proteinExistence type="predicted"/>
<evidence type="ECO:0000313" key="3">
    <source>
        <dbReference type="Proteomes" id="UP001296104"/>
    </source>
</evidence>
<feature type="compositionally biased region" description="Basic and acidic residues" evidence="1">
    <location>
        <begin position="211"/>
        <end position="226"/>
    </location>
</feature>
<dbReference type="InterPro" id="IPR036915">
    <property type="entry name" value="Cyclin-like_sf"/>
</dbReference>
<comment type="caution">
    <text evidence="2">The sequence shown here is derived from an EMBL/GenBank/DDBJ whole genome shotgun (WGS) entry which is preliminary data.</text>
</comment>
<reference evidence="2" key="1">
    <citation type="submission" date="2023-11" db="EMBL/GenBank/DDBJ databases">
        <authorList>
            <person name="Alioto T."/>
            <person name="Alioto T."/>
            <person name="Gomez Garrido J."/>
        </authorList>
    </citation>
    <scope>NUCLEOTIDE SEQUENCE</scope>
</reference>
<dbReference type="SUPFAM" id="SSF47954">
    <property type="entry name" value="Cyclin-like"/>
    <property type="match status" value="1"/>
</dbReference>
<sequence length="266" mass="29251">MHRLPPSPALSACHSLSDDDLDAFLANQGSLSHFPTPPPPQKRSPFVDTIHLADDARDEDEDGESQDYFYIATLFAEQASIDICSTPGDVQTIQQMLIRAALRLEVVATALNVLTALHSFRTGFGHFDATPPELLVVCAFSLAVSYMYDDPASSSWWSREVCRGVWSAKQIDQSSMELLSHLDFRLHSFTATEEIERTIDIFVPPSMVEAEGPRPDSPTEKPEKQPLKLTIDGTLTDWEGGQMTPASTPPCTAVPQVLLGPFLPLL</sequence>
<name>A0AAI9EBP1_9PEZI</name>